<dbReference type="Proteomes" id="UP000242519">
    <property type="component" value="Unassembled WGS sequence"/>
</dbReference>
<sequence>MRLPLFTITLSLLPSILALILPSPDPPQLLGKRIPIVSLGLAKTYGVLAYTALTSTGATVITGSCGTYPGTAITGFPPGVCTVSTSAGGSAASAAQAACGTAYNNALANPTTTSLAVANLGGLTLGPGVYTPSSISATLSGTLTLNGAGNPNGQFIFKISTTFTTAALSKIALINGAKACNVYFAVGSSASIGAQSALQGNIIAYTSISASNAVTNSGTWCALSGAVTLINDKLAALTTCTSA</sequence>
<dbReference type="OrthoDB" id="10264374at2759"/>
<evidence type="ECO:0000256" key="1">
    <source>
        <dbReference type="ARBA" id="ARBA00005445"/>
    </source>
</evidence>
<evidence type="ECO:0000256" key="2">
    <source>
        <dbReference type="ARBA" id="ARBA00022729"/>
    </source>
</evidence>
<comment type="caution">
    <text evidence="4">The sequence shown here is derived from an EMBL/GenBank/DDBJ whole genome shotgun (WGS) entry which is preliminary data.</text>
</comment>
<keyword evidence="5" id="KW-1185">Reference proteome</keyword>
<evidence type="ECO:0000313" key="5">
    <source>
        <dbReference type="Proteomes" id="UP000242519"/>
    </source>
</evidence>
<gene>
    <name evidence="4" type="ORF">B2J93_4386</name>
</gene>
<dbReference type="InParanoid" id="A0A218Z4U0"/>
<comment type="similarity">
    <text evidence="1">Belongs to the ice-binding protein family.</text>
</comment>
<accession>A0A218Z4U0</accession>
<dbReference type="AlphaFoldDB" id="A0A218Z4U0"/>
<dbReference type="EMBL" id="MZNU01000226">
    <property type="protein sequence ID" value="OWP02543.1"/>
    <property type="molecule type" value="Genomic_DNA"/>
</dbReference>
<evidence type="ECO:0000256" key="3">
    <source>
        <dbReference type="SAM" id="SignalP"/>
    </source>
</evidence>
<proteinExistence type="inferred from homology"/>
<keyword evidence="2 3" id="KW-0732">Signal</keyword>
<organism evidence="4 5">
    <name type="scientific">Diplocarpon coronariae</name>
    <dbReference type="NCBI Taxonomy" id="2795749"/>
    <lineage>
        <taxon>Eukaryota</taxon>
        <taxon>Fungi</taxon>
        <taxon>Dikarya</taxon>
        <taxon>Ascomycota</taxon>
        <taxon>Pezizomycotina</taxon>
        <taxon>Leotiomycetes</taxon>
        <taxon>Helotiales</taxon>
        <taxon>Drepanopezizaceae</taxon>
        <taxon>Diplocarpon</taxon>
    </lineage>
</organism>
<reference evidence="4 5" key="1">
    <citation type="submission" date="2017-04" db="EMBL/GenBank/DDBJ databases">
        <title>Draft genome sequence of Marssonina coronaria NL1: causal agent of apple blotch.</title>
        <authorList>
            <person name="Cheng Q."/>
        </authorList>
    </citation>
    <scope>NUCLEOTIDE SEQUENCE [LARGE SCALE GENOMIC DNA]</scope>
    <source>
        <strain evidence="4 5">NL1</strain>
    </source>
</reference>
<feature type="signal peptide" evidence="3">
    <location>
        <begin position="1"/>
        <end position="18"/>
    </location>
</feature>
<dbReference type="InterPro" id="IPR021884">
    <property type="entry name" value="Ice-bd_prot"/>
</dbReference>
<name>A0A218Z4U0_9HELO</name>
<evidence type="ECO:0000313" key="4">
    <source>
        <dbReference type="EMBL" id="OWP02543.1"/>
    </source>
</evidence>
<dbReference type="STRING" id="503106.A0A218Z4U0"/>
<dbReference type="Pfam" id="PF11999">
    <property type="entry name" value="Ice_binding"/>
    <property type="match status" value="1"/>
</dbReference>
<protein>
    <submittedName>
        <fullName evidence="4">FG-GAP repeat protein</fullName>
    </submittedName>
</protein>
<feature type="chain" id="PRO_5012329695" evidence="3">
    <location>
        <begin position="19"/>
        <end position="243"/>
    </location>
</feature>